<geneLocation type="plasmid" evidence="2 3">
    <name>pSFLA02</name>
</geneLocation>
<evidence type="ECO:0000259" key="1">
    <source>
        <dbReference type="SMART" id="SM00530"/>
    </source>
</evidence>
<dbReference type="Pfam" id="PF13560">
    <property type="entry name" value="HTH_31"/>
    <property type="match status" value="1"/>
</dbReference>
<evidence type="ECO:0000313" key="2">
    <source>
        <dbReference type="EMBL" id="ADW08042.1"/>
    </source>
</evidence>
<sequence>MGRPEKPIRTLNPHLLMLATHLRETREEAGLTYAELAARTRHNWSATTLQRAASGERIPRLEVVEAYVLACGARSAERARRLWRHARSYEHGADYTNAPRPRLVESAADLRAALRATYYKAGAMPLREMERRAGLGRLPRTTVRRMLDGATMLDQEQLRSFLTVCDVPERDHQDWLDAWTRVWKRNTVDGLYERSFADEMIVRLAVTTKAMGRQLMGPPLARQRNIRRTLSPFAEGNLGTTQAG</sequence>
<evidence type="ECO:0000313" key="3">
    <source>
        <dbReference type="Proteomes" id="UP000002066"/>
    </source>
</evidence>
<dbReference type="CDD" id="cd00093">
    <property type="entry name" value="HTH_XRE"/>
    <property type="match status" value="1"/>
</dbReference>
<feature type="domain" description="HTH cro/C1-type" evidence="1">
    <location>
        <begin position="21"/>
        <end position="78"/>
    </location>
</feature>
<feature type="domain" description="HTH cro/C1-type" evidence="1">
    <location>
        <begin position="109"/>
        <end position="172"/>
    </location>
</feature>
<accession>A0A8D4BED5</accession>
<dbReference type="OrthoDB" id="4162271at2"/>
<dbReference type="EMBL" id="CP002477">
    <property type="protein sequence ID" value="ADW08042.1"/>
    <property type="molecule type" value="Genomic_DNA"/>
</dbReference>
<reference evidence="2 3" key="1">
    <citation type="submission" date="2011-01" db="EMBL/GenBank/DDBJ databases">
        <title>Complete sequence of plasmid2 of Streptomyces flavogriseus ATCC 33331.</title>
        <authorList>
            <consortium name="US DOE Joint Genome Institute"/>
            <person name="Lucas S."/>
            <person name="Copeland A."/>
            <person name="Lapidus A."/>
            <person name="Cheng J.-F."/>
            <person name="Goodwin L."/>
            <person name="Pitluck S."/>
            <person name="Davenport K."/>
            <person name="Detter J.C."/>
            <person name="Han C."/>
            <person name="Tapia R."/>
            <person name="Land M."/>
            <person name="Hauser L."/>
            <person name="Kyrpides N."/>
            <person name="Ivanova N."/>
            <person name="Ovchinnikova G."/>
            <person name="Pagani I."/>
            <person name="Brumm P."/>
            <person name="Mead D."/>
            <person name="Woyke T."/>
        </authorList>
    </citation>
    <scope>NUCLEOTIDE SEQUENCE [LARGE SCALE GENOMIC DNA]</scope>
    <source>
        <strain evidence="3">ATCC 33331 / IAF-45CD</strain>
        <plasmid evidence="2 3">pSFLA02</plasmid>
    </source>
</reference>
<keyword evidence="2" id="KW-0614">Plasmid</keyword>
<gene>
    <name evidence="2" type="ORF">Sfla_6754</name>
</gene>
<dbReference type="Gene3D" id="1.10.260.40">
    <property type="entry name" value="lambda repressor-like DNA-binding domains"/>
    <property type="match status" value="1"/>
</dbReference>
<dbReference type="Proteomes" id="UP000002066">
    <property type="component" value="Plasmid pSFLA02"/>
</dbReference>
<proteinExistence type="predicted"/>
<dbReference type="AlphaFoldDB" id="A0A8D4BED5"/>
<dbReference type="GO" id="GO:0003677">
    <property type="term" value="F:DNA binding"/>
    <property type="evidence" value="ECO:0007669"/>
    <property type="project" value="InterPro"/>
</dbReference>
<protein>
    <submittedName>
        <fullName evidence="2">Helix-turn-helix domain protein</fullName>
    </submittedName>
</protein>
<dbReference type="InterPro" id="IPR010982">
    <property type="entry name" value="Lambda_DNA-bd_dom_sf"/>
</dbReference>
<dbReference type="SUPFAM" id="SSF47413">
    <property type="entry name" value="lambda repressor-like DNA-binding domains"/>
    <property type="match status" value="1"/>
</dbReference>
<organism evidence="2 3">
    <name type="scientific">Streptomyces pratensis (strain ATCC 33331 / IAF-45CD)</name>
    <dbReference type="NCBI Taxonomy" id="591167"/>
    <lineage>
        <taxon>Bacteria</taxon>
        <taxon>Bacillati</taxon>
        <taxon>Actinomycetota</taxon>
        <taxon>Actinomycetes</taxon>
        <taxon>Kitasatosporales</taxon>
        <taxon>Streptomycetaceae</taxon>
        <taxon>Streptomyces</taxon>
    </lineage>
</organism>
<name>A0A8D4BED5_STRFA</name>
<dbReference type="SMART" id="SM00530">
    <property type="entry name" value="HTH_XRE"/>
    <property type="match status" value="2"/>
</dbReference>
<dbReference type="KEGG" id="sfa:Sfla_6754"/>
<dbReference type="InterPro" id="IPR001387">
    <property type="entry name" value="Cro/C1-type_HTH"/>
</dbReference>